<protein>
    <submittedName>
        <fullName evidence="6">FAD dependent oxidoreductase</fullName>
        <ecNumber evidence="6">1.5.3.1</ecNumber>
    </submittedName>
</protein>
<evidence type="ECO:0000256" key="1">
    <source>
        <dbReference type="ARBA" id="ARBA00001974"/>
    </source>
</evidence>
<keyword evidence="2" id="KW-0285">Flavoprotein</keyword>
<dbReference type="PANTHER" id="PTHR10961:SF7">
    <property type="entry name" value="FAD DEPENDENT OXIDOREDUCTASE DOMAIN-CONTAINING PROTEIN"/>
    <property type="match status" value="1"/>
</dbReference>
<evidence type="ECO:0000259" key="5">
    <source>
        <dbReference type="Pfam" id="PF01266"/>
    </source>
</evidence>
<sequence>MAKIYELIIVGGGLIGLSTAYNATSFFGGHTVLNGEDVLVLEQSSFFNQLSSSAEASRQFRFQYNNDFMTNLVIDSAPEWKRLQKQTVTELISYVGSLWFGDPEIPTTEGGINSAIDTMIRMGIPYQYLTAQKIEDWYQFKNIPDDYIGFFQASGGIINLPATLRTLYNVAHNNGVHFKEHNLVTKIDSDGCNEVTVTTNKEIYHGKKIVMAVGPYTNRLISPLGIKLNLEIWDMVSAYFRKKNPEINYPTWFAFQKPNSKNSNLYYGFPEAPWKNPGYIRVAPDYPFKIYDSPDQRIPPTESDFEGTSLWVENHMKHLDPEPKFISTCMLAMPKGEKPFYLDSLPGHPNIVAYTAGWGTKFTPLLGKICSQLAISGHTFYDITPFRI</sequence>
<dbReference type="PATRIC" id="fig|1393735.3.peg.1510"/>
<evidence type="ECO:0000256" key="2">
    <source>
        <dbReference type="ARBA" id="ARBA00022630"/>
    </source>
</evidence>
<dbReference type="Gene3D" id="3.50.50.60">
    <property type="entry name" value="FAD/NAD(P)-binding domain"/>
    <property type="match status" value="1"/>
</dbReference>
<dbReference type="InterPro" id="IPR045170">
    <property type="entry name" value="MTOX"/>
</dbReference>
<organism evidence="6 7">
    <name type="scientific">Photorhabdus temperata subsp. temperata Meg1</name>
    <dbReference type="NCBI Taxonomy" id="1393735"/>
    <lineage>
        <taxon>Bacteria</taxon>
        <taxon>Pseudomonadati</taxon>
        <taxon>Pseudomonadota</taxon>
        <taxon>Gammaproteobacteria</taxon>
        <taxon>Enterobacterales</taxon>
        <taxon>Morganellaceae</taxon>
        <taxon>Photorhabdus</taxon>
    </lineage>
</organism>
<dbReference type="SUPFAM" id="SSF51905">
    <property type="entry name" value="FAD/NAD(P)-binding domain"/>
    <property type="match status" value="1"/>
</dbReference>
<dbReference type="AlphaFoldDB" id="A0A081RYL9"/>
<reference evidence="6 7" key="1">
    <citation type="submission" date="2014-03" db="EMBL/GenBank/DDBJ databases">
        <title>Draft Genome of Photorhabdus temperata Meg1.</title>
        <authorList>
            <person name="Hurst S.G.IV."/>
            <person name="Morris K."/>
            <person name="Thomas K."/>
            <person name="Tisa L.S."/>
        </authorList>
    </citation>
    <scope>NUCLEOTIDE SEQUENCE [LARGE SCALE GENOMIC DNA]</scope>
    <source>
        <strain evidence="6 7">Meg1</strain>
    </source>
</reference>
<dbReference type="InterPro" id="IPR006076">
    <property type="entry name" value="FAD-dep_OxRdtase"/>
</dbReference>
<feature type="domain" description="FAD dependent oxidoreductase" evidence="5">
    <location>
        <begin position="7"/>
        <end position="372"/>
    </location>
</feature>
<accession>A0A081RYL9</accession>
<keyword evidence="3" id="KW-0274">FAD</keyword>
<dbReference type="GO" id="GO:0050660">
    <property type="term" value="F:flavin adenine dinucleotide binding"/>
    <property type="evidence" value="ECO:0007669"/>
    <property type="project" value="InterPro"/>
</dbReference>
<dbReference type="Gene3D" id="3.30.9.10">
    <property type="entry name" value="D-Amino Acid Oxidase, subunit A, domain 2"/>
    <property type="match status" value="1"/>
</dbReference>
<name>A0A081RYL9_PHOTE</name>
<dbReference type="EC" id="1.5.3.1" evidence="6"/>
<dbReference type="Pfam" id="PF01266">
    <property type="entry name" value="DAO"/>
    <property type="match status" value="1"/>
</dbReference>
<dbReference type="RefSeq" id="WP_036838166.1">
    <property type="nucleotide sequence ID" value="NZ_CAWLUD010000022.1"/>
</dbReference>
<comment type="caution">
    <text evidence="6">The sequence shown here is derived from an EMBL/GenBank/DDBJ whole genome shotgun (WGS) entry which is preliminary data.</text>
</comment>
<evidence type="ECO:0000256" key="3">
    <source>
        <dbReference type="ARBA" id="ARBA00022827"/>
    </source>
</evidence>
<dbReference type="GO" id="GO:0008115">
    <property type="term" value="F:sarcosine oxidase activity"/>
    <property type="evidence" value="ECO:0007669"/>
    <property type="project" value="UniProtKB-EC"/>
</dbReference>
<evidence type="ECO:0000313" key="6">
    <source>
        <dbReference type="EMBL" id="KER03772.1"/>
    </source>
</evidence>
<evidence type="ECO:0000313" key="7">
    <source>
        <dbReference type="Proteomes" id="UP000028002"/>
    </source>
</evidence>
<dbReference type="InterPro" id="IPR036188">
    <property type="entry name" value="FAD/NAD-bd_sf"/>
</dbReference>
<keyword evidence="4 6" id="KW-0560">Oxidoreductase</keyword>
<dbReference type="PANTHER" id="PTHR10961">
    <property type="entry name" value="PEROXISOMAL SARCOSINE OXIDASE"/>
    <property type="match status" value="1"/>
</dbReference>
<dbReference type="Proteomes" id="UP000028002">
    <property type="component" value="Unassembled WGS sequence"/>
</dbReference>
<gene>
    <name evidence="6" type="ORF">MEG1DRAFT_01462</name>
</gene>
<comment type="cofactor">
    <cofactor evidence="1">
        <name>FAD</name>
        <dbReference type="ChEBI" id="CHEBI:57692"/>
    </cofactor>
</comment>
<proteinExistence type="predicted"/>
<evidence type="ECO:0000256" key="4">
    <source>
        <dbReference type="ARBA" id="ARBA00023002"/>
    </source>
</evidence>
<dbReference type="EMBL" id="JGVH01000022">
    <property type="protein sequence ID" value="KER03772.1"/>
    <property type="molecule type" value="Genomic_DNA"/>
</dbReference>